<sequence length="333" mass="37023">MATIKDIANRLGVSVSTVSKGLNGASDISDELRQMVLDTAVEMGYSTKRSKKVENRKLCIFIENMNYETIDEFGYDIVLGFKQNAFRRKWDVDILPITPAFQEEEKYDTFLLKNGYCGAFLMGLALHDSWIKQLENTTMPTVLFDNFISGNPNVCYLGTDSYEGITMAVNHLVNLGHKNIAFLNGSLYSLVSDQRQEAFESAMAAASLPVQKDLTAYGYYVSDSAKYHVPGFLSAGATAVVCGNDLIAKGVIDECTKRGFRVPEDVSVVGFDDISIAATFDPPLTTIRQERNELGRCAYDILNSLIHHIPISKTLLRPKLIERESTARCAHRD</sequence>
<dbReference type="InterPro" id="IPR000843">
    <property type="entry name" value="HTH_LacI"/>
</dbReference>
<dbReference type="EMBL" id="CVRR01000037">
    <property type="protein sequence ID" value="CRL40833.1"/>
    <property type="molecule type" value="Genomic_DNA"/>
</dbReference>
<dbReference type="GO" id="GO:0008784">
    <property type="term" value="F:alanine racemase activity"/>
    <property type="evidence" value="ECO:0007669"/>
    <property type="project" value="UniProtKB-EC"/>
</dbReference>
<dbReference type="Pfam" id="PF00356">
    <property type="entry name" value="LacI"/>
    <property type="match status" value="1"/>
</dbReference>
<keyword evidence="2" id="KW-0238">DNA-binding</keyword>
<dbReference type="AlphaFoldDB" id="A0A0M6WVK6"/>
<dbReference type="Pfam" id="PF13377">
    <property type="entry name" value="Peripla_BP_3"/>
    <property type="match status" value="1"/>
</dbReference>
<keyword evidence="6" id="KW-1185">Reference proteome</keyword>
<dbReference type="SMART" id="SM00354">
    <property type="entry name" value="HTH_LACI"/>
    <property type="match status" value="1"/>
</dbReference>
<dbReference type="STRING" id="301302.ERS852420_01758"/>
<accession>A0A0M6WVK6</accession>
<keyword evidence="5" id="KW-0413">Isomerase</keyword>
<dbReference type="PANTHER" id="PTHR30146">
    <property type="entry name" value="LACI-RELATED TRANSCRIPTIONAL REPRESSOR"/>
    <property type="match status" value="1"/>
</dbReference>
<dbReference type="InterPro" id="IPR028082">
    <property type="entry name" value="Peripla_BP_I"/>
</dbReference>
<evidence type="ECO:0000313" key="6">
    <source>
        <dbReference type="Proteomes" id="UP000049979"/>
    </source>
</evidence>
<keyword evidence="1" id="KW-0805">Transcription regulation</keyword>
<dbReference type="CDD" id="cd06267">
    <property type="entry name" value="PBP1_LacI_sugar_binding-like"/>
    <property type="match status" value="1"/>
</dbReference>
<organism evidence="5 6">
    <name type="scientific">Roseburia faecis</name>
    <dbReference type="NCBI Taxonomy" id="301302"/>
    <lineage>
        <taxon>Bacteria</taxon>
        <taxon>Bacillati</taxon>
        <taxon>Bacillota</taxon>
        <taxon>Clostridia</taxon>
        <taxon>Lachnospirales</taxon>
        <taxon>Lachnospiraceae</taxon>
        <taxon>Roseburia</taxon>
    </lineage>
</organism>
<dbReference type="GO" id="GO:0003700">
    <property type="term" value="F:DNA-binding transcription factor activity"/>
    <property type="evidence" value="ECO:0007669"/>
    <property type="project" value="TreeGrafter"/>
</dbReference>
<dbReference type="RefSeq" id="WP_055068329.1">
    <property type="nucleotide sequence ID" value="NZ_CP173697.1"/>
</dbReference>
<dbReference type="SUPFAM" id="SSF47413">
    <property type="entry name" value="lambda repressor-like DNA-binding domains"/>
    <property type="match status" value="1"/>
</dbReference>
<evidence type="ECO:0000259" key="4">
    <source>
        <dbReference type="PROSITE" id="PS50932"/>
    </source>
</evidence>
<dbReference type="InterPro" id="IPR046335">
    <property type="entry name" value="LacI/GalR-like_sensor"/>
</dbReference>
<gene>
    <name evidence="5" type="ORF">M72_10641</name>
</gene>
<dbReference type="Gene3D" id="1.10.260.40">
    <property type="entry name" value="lambda repressor-like DNA-binding domains"/>
    <property type="match status" value="1"/>
</dbReference>
<keyword evidence="3" id="KW-0804">Transcription</keyword>
<dbReference type="OrthoDB" id="9789891at2"/>
<dbReference type="Proteomes" id="UP000049979">
    <property type="component" value="Unassembled WGS sequence"/>
</dbReference>
<name>A0A0M6WVK6_9FIRM</name>
<evidence type="ECO:0000256" key="2">
    <source>
        <dbReference type="ARBA" id="ARBA00023125"/>
    </source>
</evidence>
<dbReference type="InterPro" id="IPR010982">
    <property type="entry name" value="Lambda_DNA-bd_dom_sf"/>
</dbReference>
<evidence type="ECO:0000313" key="5">
    <source>
        <dbReference type="EMBL" id="CRL40833.1"/>
    </source>
</evidence>
<dbReference type="SUPFAM" id="SSF53822">
    <property type="entry name" value="Periplasmic binding protein-like I"/>
    <property type="match status" value="1"/>
</dbReference>
<proteinExistence type="predicted"/>
<evidence type="ECO:0000256" key="3">
    <source>
        <dbReference type="ARBA" id="ARBA00023163"/>
    </source>
</evidence>
<dbReference type="CDD" id="cd01392">
    <property type="entry name" value="HTH_LacI"/>
    <property type="match status" value="1"/>
</dbReference>
<dbReference type="Gene3D" id="3.40.50.2300">
    <property type="match status" value="2"/>
</dbReference>
<dbReference type="EC" id="5.1.1.1" evidence="5"/>
<dbReference type="PROSITE" id="PS50932">
    <property type="entry name" value="HTH_LACI_2"/>
    <property type="match status" value="1"/>
</dbReference>
<reference evidence="6" key="1">
    <citation type="submission" date="2015-05" db="EMBL/GenBank/DDBJ databases">
        <authorList>
            <consortium name="Pathogen Informatics"/>
        </authorList>
    </citation>
    <scope>NUCLEOTIDE SEQUENCE [LARGE SCALE GENOMIC DNA]</scope>
    <source>
        <strain evidence="6">M72</strain>
    </source>
</reference>
<evidence type="ECO:0000256" key="1">
    <source>
        <dbReference type="ARBA" id="ARBA00023015"/>
    </source>
</evidence>
<feature type="domain" description="HTH lacI-type" evidence="4">
    <location>
        <begin position="2"/>
        <end position="56"/>
    </location>
</feature>
<dbReference type="PANTHER" id="PTHR30146:SF109">
    <property type="entry name" value="HTH-TYPE TRANSCRIPTIONAL REGULATOR GALS"/>
    <property type="match status" value="1"/>
</dbReference>
<protein>
    <submittedName>
        <fullName evidence="5">Transcriptional regulators</fullName>
        <ecNumber evidence="5">5.1.1.1</ecNumber>
    </submittedName>
</protein>
<dbReference type="GO" id="GO:0000976">
    <property type="term" value="F:transcription cis-regulatory region binding"/>
    <property type="evidence" value="ECO:0007669"/>
    <property type="project" value="TreeGrafter"/>
</dbReference>